<dbReference type="Proteomes" id="UP000430508">
    <property type="component" value="Chromosome"/>
</dbReference>
<organism evidence="1 2">
    <name type="scientific">Dehalobacter restrictus</name>
    <dbReference type="NCBI Taxonomy" id="55583"/>
    <lineage>
        <taxon>Bacteria</taxon>
        <taxon>Bacillati</taxon>
        <taxon>Bacillota</taxon>
        <taxon>Clostridia</taxon>
        <taxon>Eubacteriales</taxon>
        <taxon>Desulfitobacteriaceae</taxon>
        <taxon>Dehalobacter</taxon>
    </lineage>
</organism>
<dbReference type="RefSeq" id="WP_158208717.1">
    <property type="nucleotide sequence ID" value="NZ_CP046996.1"/>
</dbReference>
<proteinExistence type="predicted"/>
<sequence length="135" mass="15031">MDIEGIKSAAHEWKTKYETSKTEADKELNKLRLNNAVERALMAAKTKNPKLAKAALDMSLIKLDGETILGLNEQLEKLKASDGTSSKKLAMKTKAAHPSELKVAEAISRGDRSIMTRCLMRIITKPSWSQKSKIY</sequence>
<dbReference type="InterPro" id="IPR009636">
    <property type="entry name" value="SCAF"/>
</dbReference>
<dbReference type="Pfam" id="PF06810">
    <property type="entry name" value="Phage_scaffold"/>
    <property type="match status" value="1"/>
</dbReference>
<dbReference type="EMBL" id="CP046996">
    <property type="protein sequence ID" value="QHA01970.1"/>
    <property type="molecule type" value="Genomic_DNA"/>
</dbReference>
<evidence type="ECO:0000313" key="2">
    <source>
        <dbReference type="Proteomes" id="UP000430508"/>
    </source>
</evidence>
<evidence type="ECO:0000313" key="1">
    <source>
        <dbReference type="EMBL" id="QHA01970.1"/>
    </source>
</evidence>
<accession>A0A857DKS4</accession>
<dbReference type="AlphaFoldDB" id="A0A857DKS4"/>
<gene>
    <name evidence="1" type="ORF">GQ588_14005</name>
</gene>
<reference evidence="1 2" key="1">
    <citation type="submission" date="2019-12" db="EMBL/GenBank/DDBJ databases">
        <title>Sequence classification of anaerobic respiratory reductive dehalogenases: First we see many, then we see few.</title>
        <authorList>
            <person name="Molenda O."/>
            <person name="Puentes Jacome L.A."/>
            <person name="Cao X."/>
            <person name="Nesbo C.L."/>
            <person name="Tang S."/>
            <person name="Morson N."/>
            <person name="Patron J."/>
            <person name="Lomheim L."/>
            <person name="Wishart D.S."/>
            <person name="Edwards E.A."/>
        </authorList>
    </citation>
    <scope>NUCLEOTIDE SEQUENCE [LARGE SCALE GENOMIC DNA]</scope>
    <source>
        <strain evidence="1 2">12DCA</strain>
    </source>
</reference>
<name>A0A857DKS4_9FIRM</name>
<protein>
    <submittedName>
        <fullName evidence="1">Uncharacterized protein</fullName>
    </submittedName>
</protein>